<evidence type="ECO:0000313" key="13">
    <source>
        <dbReference type="Proteomes" id="UP000762676"/>
    </source>
</evidence>
<keyword evidence="3" id="KW-0963">Cytoplasm</keyword>
<dbReference type="EMBL" id="BMAT01002195">
    <property type="protein sequence ID" value="GFS00982.1"/>
    <property type="molecule type" value="Genomic_DNA"/>
</dbReference>
<dbReference type="InterPro" id="IPR027377">
    <property type="entry name" value="ZAR1/RTP1-5-like_Znf-3CxxC"/>
</dbReference>
<dbReference type="PANTHER" id="PTHR31054">
    <property type="entry name" value="ZYGOTE ARREST PROTEIN 1-LIKE ISOFORM X1"/>
    <property type="match status" value="1"/>
</dbReference>
<evidence type="ECO:0000256" key="3">
    <source>
        <dbReference type="ARBA" id="ARBA00022490"/>
    </source>
</evidence>
<keyword evidence="5" id="KW-0863">Zinc-finger</keyword>
<organism evidence="12 13">
    <name type="scientific">Elysia marginata</name>
    <dbReference type="NCBI Taxonomy" id="1093978"/>
    <lineage>
        <taxon>Eukaryota</taxon>
        <taxon>Metazoa</taxon>
        <taxon>Spiralia</taxon>
        <taxon>Lophotrochozoa</taxon>
        <taxon>Mollusca</taxon>
        <taxon>Gastropoda</taxon>
        <taxon>Heterobranchia</taxon>
        <taxon>Euthyneura</taxon>
        <taxon>Panpulmonata</taxon>
        <taxon>Sacoglossa</taxon>
        <taxon>Placobranchoidea</taxon>
        <taxon>Plakobranchidae</taxon>
        <taxon>Elysia</taxon>
    </lineage>
</organism>
<dbReference type="GO" id="GO:0008270">
    <property type="term" value="F:zinc ion binding"/>
    <property type="evidence" value="ECO:0007669"/>
    <property type="project" value="UniProtKB-KW"/>
</dbReference>
<keyword evidence="6" id="KW-0221">Differentiation</keyword>
<dbReference type="GO" id="GO:0005737">
    <property type="term" value="C:cytoplasm"/>
    <property type="evidence" value="ECO:0007669"/>
    <property type="project" value="UniProtKB-SubCell"/>
</dbReference>
<evidence type="ECO:0000256" key="2">
    <source>
        <dbReference type="ARBA" id="ARBA00022473"/>
    </source>
</evidence>
<evidence type="ECO:0000256" key="4">
    <source>
        <dbReference type="ARBA" id="ARBA00022723"/>
    </source>
</evidence>
<evidence type="ECO:0000259" key="11">
    <source>
        <dbReference type="SMART" id="SM01328"/>
    </source>
</evidence>
<evidence type="ECO:0000256" key="1">
    <source>
        <dbReference type="ARBA" id="ARBA00004496"/>
    </source>
</evidence>
<keyword evidence="8" id="KW-0694">RNA-binding</keyword>
<comment type="similarity">
    <text evidence="10">Belongs to the ZAR1 family.</text>
</comment>
<evidence type="ECO:0000256" key="9">
    <source>
        <dbReference type="ARBA" id="ARBA00022943"/>
    </source>
</evidence>
<dbReference type="InterPro" id="IPR026775">
    <property type="entry name" value="Zar1"/>
</dbReference>
<name>A0AAV4HUU4_9GAST</name>
<evidence type="ECO:0000256" key="6">
    <source>
        <dbReference type="ARBA" id="ARBA00022782"/>
    </source>
</evidence>
<dbReference type="Pfam" id="PF13695">
    <property type="entry name" value="Zn_ribbon_3CxxC"/>
    <property type="match status" value="1"/>
</dbReference>
<protein>
    <submittedName>
        <fullName evidence="12">Zygote arrest protein 1</fullName>
    </submittedName>
</protein>
<comment type="subcellular location">
    <subcellularLocation>
        <location evidence="1">Cytoplasm</location>
    </subcellularLocation>
</comment>
<evidence type="ECO:0000256" key="10">
    <source>
        <dbReference type="ARBA" id="ARBA00034699"/>
    </source>
</evidence>
<sequence>MAPYLKRSYGFFRCPSCNKQWESSHVYGTFVDGKFQAKYGQECKDCKIMVKPYRTERLVCKTCGAESCTCTRSDGEDRRHVDESKPHRSDLCGKCRAGLPCRSGRF</sequence>
<dbReference type="GO" id="GO:0003729">
    <property type="term" value="F:mRNA binding"/>
    <property type="evidence" value="ECO:0007669"/>
    <property type="project" value="UniProtKB-ARBA"/>
</dbReference>
<feature type="domain" description="3CxxC-type" evidence="11">
    <location>
        <begin position="7"/>
        <end position="98"/>
    </location>
</feature>
<reference evidence="12 13" key="1">
    <citation type="journal article" date="2021" name="Elife">
        <title>Chloroplast acquisition without the gene transfer in kleptoplastic sea slugs, Plakobranchus ocellatus.</title>
        <authorList>
            <person name="Maeda T."/>
            <person name="Takahashi S."/>
            <person name="Yoshida T."/>
            <person name="Shimamura S."/>
            <person name="Takaki Y."/>
            <person name="Nagai Y."/>
            <person name="Toyoda A."/>
            <person name="Suzuki Y."/>
            <person name="Arimoto A."/>
            <person name="Ishii H."/>
            <person name="Satoh N."/>
            <person name="Nishiyama T."/>
            <person name="Hasebe M."/>
            <person name="Maruyama T."/>
            <person name="Minagawa J."/>
            <person name="Obokata J."/>
            <person name="Shigenobu S."/>
        </authorList>
    </citation>
    <scope>NUCLEOTIDE SEQUENCE [LARGE SCALE GENOMIC DNA]</scope>
</reference>
<dbReference type="PANTHER" id="PTHR31054:SF3">
    <property type="entry name" value="ZYGOTE ARREST PROTEIN 1-LIKE"/>
    <property type="match status" value="1"/>
</dbReference>
<accession>A0AAV4HUU4</accession>
<gene>
    <name evidence="12" type="ORF">ElyMa_001084700</name>
</gene>
<keyword evidence="7" id="KW-0862">Zinc</keyword>
<keyword evidence="13" id="KW-1185">Reference proteome</keyword>
<keyword evidence="4" id="KW-0479">Metal-binding</keyword>
<proteinExistence type="inferred from homology"/>
<dbReference type="GO" id="GO:0017148">
    <property type="term" value="P:negative regulation of translation"/>
    <property type="evidence" value="ECO:0007669"/>
    <property type="project" value="UniProtKB-ARBA"/>
</dbReference>
<evidence type="ECO:0000256" key="8">
    <source>
        <dbReference type="ARBA" id="ARBA00022884"/>
    </source>
</evidence>
<evidence type="ECO:0000256" key="7">
    <source>
        <dbReference type="ARBA" id="ARBA00022833"/>
    </source>
</evidence>
<keyword evidence="2" id="KW-0217">Developmental protein</keyword>
<dbReference type="Proteomes" id="UP000762676">
    <property type="component" value="Unassembled WGS sequence"/>
</dbReference>
<comment type="caution">
    <text evidence="12">The sequence shown here is derived from an EMBL/GenBank/DDBJ whole genome shotgun (WGS) entry which is preliminary data.</text>
</comment>
<evidence type="ECO:0000313" key="12">
    <source>
        <dbReference type="EMBL" id="GFS00982.1"/>
    </source>
</evidence>
<dbReference type="GO" id="GO:0048477">
    <property type="term" value="P:oogenesis"/>
    <property type="evidence" value="ECO:0007669"/>
    <property type="project" value="UniProtKB-KW"/>
</dbReference>
<dbReference type="AlphaFoldDB" id="A0AAV4HUU4"/>
<keyword evidence="9" id="KW-0896">Oogenesis</keyword>
<dbReference type="GO" id="GO:0006412">
    <property type="term" value="P:translation"/>
    <property type="evidence" value="ECO:0007669"/>
    <property type="project" value="TreeGrafter"/>
</dbReference>
<evidence type="ECO:0000256" key="5">
    <source>
        <dbReference type="ARBA" id="ARBA00022771"/>
    </source>
</evidence>
<dbReference type="SMART" id="SM01328">
    <property type="entry name" value="zf-3CxxC"/>
    <property type="match status" value="1"/>
</dbReference>